<gene>
    <name evidence="2" type="ORF">Daesc_005433</name>
</gene>
<evidence type="ECO:0000313" key="2">
    <source>
        <dbReference type="EMBL" id="KAK6953133.1"/>
    </source>
</evidence>
<dbReference type="AlphaFoldDB" id="A0AAX6ML07"/>
<name>A0AAX6ML07_9PEZI</name>
<organism evidence="2 3">
    <name type="scientific">Daldinia eschscholtzii</name>
    <dbReference type="NCBI Taxonomy" id="292717"/>
    <lineage>
        <taxon>Eukaryota</taxon>
        <taxon>Fungi</taxon>
        <taxon>Dikarya</taxon>
        <taxon>Ascomycota</taxon>
        <taxon>Pezizomycotina</taxon>
        <taxon>Sordariomycetes</taxon>
        <taxon>Xylariomycetidae</taxon>
        <taxon>Xylariales</taxon>
        <taxon>Hypoxylaceae</taxon>
        <taxon>Daldinia</taxon>
    </lineage>
</organism>
<feature type="chain" id="PRO_5043691124" evidence="1">
    <location>
        <begin position="22"/>
        <end position="373"/>
    </location>
</feature>
<dbReference type="PANTHER" id="PTHR35394:SF5">
    <property type="entry name" value="DUF3176 DOMAIN-CONTAINING PROTEIN"/>
    <property type="match status" value="1"/>
</dbReference>
<reference evidence="2 3" key="1">
    <citation type="journal article" date="2024" name="Front Chem Biol">
        <title>Unveiling the potential of Daldinia eschscholtzii MFLUCC 19-0629 through bioactivity and bioinformatics studies for enhanced sustainable agriculture production.</title>
        <authorList>
            <person name="Brooks S."/>
            <person name="Weaver J.A."/>
            <person name="Klomchit A."/>
            <person name="Alharthi S.A."/>
            <person name="Onlamun T."/>
            <person name="Nurani R."/>
            <person name="Vong T.K."/>
            <person name="Alberti F."/>
            <person name="Greco C."/>
        </authorList>
    </citation>
    <scope>NUCLEOTIDE SEQUENCE [LARGE SCALE GENOMIC DNA]</scope>
    <source>
        <strain evidence="2">MFLUCC 19-0629</strain>
    </source>
</reference>
<accession>A0AAX6ML07</accession>
<sequence length="373" mass="40939">MRQPLTALGGLLLVLSVGVDPFIQQLISLYDCSIVVNDEKAALPRTNRVDDQLEVPTFGHDIDAAISRGISQLGNGIYPECKTGNCSFPDAYGTLGYCSLCEDSSDEIIIDTIHNPIVNSTVWPYPNETMTITSSLPEGIYMTNNQTGLSLLNVTYSINISKSAPYEEYGADGVEVAKMSLFYDNYDEMRQPTRPERMKVKILAGKTSFSDGHIDMSTGQMIEGSAIADQGYAINESRRWLPYNASFETGNGRSLATDITSSLLAQKCLYFMDTGFALSFGPFIIGGNFNGALNGVGGHNGQHGMTISQFDGPDIMRRIYDYGPTVDSHWRTFLGVGHCERFANFVPEVLNKRGALYDALTWFLLDGCWIGPV</sequence>
<feature type="signal peptide" evidence="1">
    <location>
        <begin position="1"/>
        <end position="21"/>
    </location>
</feature>
<keyword evidence="3" id="KW-1185">Reference proteome</keyword>
<protein>
    <submittedName>
        <fullName evidence="2">Uncharacterized protein</fullName>
    </submittedName>
</protein>
<evidence type="ECO:0000313" key="3">
    <source>
        <dbReference type="Proteomes" id="UP001369815"/>
    </source>
</evidence>
<keyword evidence="1" id="KW-0732">Signal</keyword>
<dbReference type="Proteomes" id="UP001369815">
    <property type="component" value="Unassembled WGS sequence"/>
</dbReference>
<evidence type="ECO:0000256" key="1">
    <source>
        <dbReference type="SAM" id="SignalP"/>
    </source>
</evidence>
<dbReference type="EMBL" id="JBANMG010000005">
    <property type="protein sequence ID" value="KAK6953133.1"/>
    <property type="molecule type" value="Genomic_DNA"/>
</dbReference>
<proteinExistence type="predicted"/>
<dbReference type="PANTHER" id="PTHR35394">
    <property type="entry name" value="DUF3176 DOMAIN-CONTAINING PROTEIN"/>
    <property type="match status" value="1"/>
</dbReference>
<comment type="caution">
    <text evidence="2">The sequence shown here is derived from an EMBL/GenBank/DDBJ whole genome shotgun (WGS) entry which is preliminary data.</text>
</comment>